<accession>A0A2A9CRF3</accession>
<keyword evidence="1" id="KW-0805">Transcription regulation</keyword>
<keyword evidence="7" id="KW-1185">Reference proteome</keyword>
<dbReference type="PROSITE" id="PS50110">
    <property type="entry name" value="RESPONSE_REGULATORY"/>
    <property type="match status" value="1"/>
</dbReference>
<proteinExistence type="predicted"/>
<dbReference type="SMART" id="SM00421">
    <property type="entry name" value="HTH_LUXR"/>
    <property type="match status" value="1"/>
</dbReference>
<dbReference type="AlphaFoldDB" id="A0A2A9CRF3"/>
<keyword evidence="4" id="KW-0597">Phosphoprotein</keyword>
<protein>
    <submittedName>
        <fullName evidence="6">LuxR family two component transcriptional regulator</fullName>
    </submittedName>
</protein>
<dbReference type="Gene3D" id="3.40.50.2300">
    <property type="match status" value="1"/>
</dbReference>
<dbReference type="InterPro" id="IPR011006">
    <property type="entry name" value="CheY-like_superfamily"/>
</dbReference>
<dbReference type="PANTHER" id="PTHR44688:SF16">
    <property type="entry name" value="DNA-BINDING TRANSCRIPTIONAL ACTIVATOR DEVR_DOSR"/>
    <property type="match status" value="1"/>
</dbReference>
<dbReference type="Proteomes" id="UP000226079">
    <property type="component" value="Unassembled WGS sequence"/>
</dbReference>
<name>A0A2A9CRF3_9ACTN</name>
<dbReference type="GO" id="GO:0006355">
    <property type="term" value="P:regulation of DNA-templated transcription"/>
    <property type="evidence" value="ECO:0007669"/>
    <property type="project" value="InterPro"/>
</dbReference>
<comment type="caution">
    <text evidence="6">The sequence shown here is derived from an EMBL/GenBank/DDBJ whole genome shotgun (WGS) entry which is preliminary data.</text>
</comment>
<evidence type="ECO:0000313" key="6">
    <source>
        <dbReference type="EMBL" id="PFG16771.1"/>
    </source>
</evidence>
<keyword evidence="3" id="KW-0804">Transcription</keyword>
<evidence type="ECO:0000256" key="1">
    <source>
        <dbReference type="ARBA" id="ARBA00023015"/>
    </source>
</evidence>
<dbReference type="SMART" id="SM00448">
    <property type="entry name" value="REC"/>
    <property type="match status" value="1"/>
</dbReference>
<dbReference type="Pfam" id="PF00072">
    <property type="entry name" value="Response_reg"/>
    <property type="match status" value="1"/>
</dbReference>
<keyword evidence="2" id="KW-0238">DNA-binding</keyword>
<dbReference type="EMBL" id="PDJC01000001">
    <property type="protein sequence ID" value="PFG16771.1"/>
    <property type="molecule type" value="Genomic_DNA"/>
</dbReference>
<feature type="domain" description="Response regulatory" evidence="5">
    <location>
        <begin position="18"/>
        <end position="128"/>
    </location>
</feature>
<gene>
    <name evidence="6" type="ORF">ATK74_1324</name>
</gene>
<evidence type="ECO:0000256" key="3">
    <source>
        <dbReference type="ARBA" id="ARBA00023163"/>
    </source>
</evidence>
<dbReference type="SUPFAM" id="SSF52172">
    <property type="entry name" value="CheY-like"/>
    <property type="match status" value="1"/>
</dbReference>
<dbReference type="GO" id="GO:0000160">
    <property type="term" value="P:phosphorelay signal transduction system"/>
    <property type="evidence" value="ECO:0007669"/>
    <property type="project" value="InterPro"/>
</dbReference>
<dbReference type="InterPro" id="IPR036388">
    <property type="entry name" value="WH-like_DNA-bd_sf"/>
</dbReference>
<dbReference type="SUPFAM" id="SSF46894">
    <property type="entry name" value="C-terminal effector domain of the bipartite response regulators"/>
    <property type="match status" value="1"/>
</dbReference>
<dbReference type="GO" id="GO:0003677">
    <property type="term" value="F:DNA binding"/>
    <property type="evidence" value="ECO:0007669"/>
    <property type="project" value="UniProtKB-KW"/>
</dbReference>
<evidence type="ECO:0000313" key="7">
    <source>
        <dbReference type="Proteomes" id="UP000226079"/>
    </source>
</evidence>
<dbReference type="InterPro" id="IPR001789">
    <property type="entry name" value="Sig_transdc_resp-reg_receiver"/>
</dbReference>
<dbReference type="InterPro" id="IPR016032">
    <property type="entry name" value="Sig_transdc_resp-reg_C-effctor"/>
</dbReference>
<evidence type="ECO:0000259" key="5">
    <source>
        <dbReference type="PROSITE" id="PS50110"/>
    </source>
</evidence>
<sequence length="224" mass="23907">MPVQEGPGSQRPPAEARRVLVVEDEPLIRSLVISLLESAGFDAIGVDNATDAIEELREFDPDALVVDLNLGDGPGGAEVLAYADRAAPWSALVVLTNAPSPAVAGVAGEVIPKRAAYLHKRNLADAGLLIQTLEEVLSDETPRRDDASRSDPLSGLSRDQLEVLRLIAAGLSNAEIGMRRGTSAHGVEQIVQRLITRLNIEKSSTTNPRVQLAKLYYAHGPNPT</sequence>
<dbReference type="RefSeq" id="WP_098460276.1">
    <property type="nucleotide sequence ID" value="NZ_PDJC01000001.1"/>
</dbReference>
<dbReference type="OrthoDB" id="9808843at2"/>
<dbReference type="InterPro" id="IPR000792">
    <property type="entry name" value="Tscrpt_reg_LuxR_C"/>
</dbReference>
<dbReference type="Pfam" id="PF00196">
    <property type="entry name" value="GerE"/>
    <property type="match status" value="1"/>
</dbReference>
<dbReference type="Gene3D" id="1.10.10.10">
    <property type="entry name" value="Winged helix-like DNA-binding domain superfamily/Winged helix DNA-binding domain"/>
    <property type="match status" value="1"/>
</dbReference>
<reference evidence="6 7" key="1">
    <citation type="submission" date="2017-10" db="EMBL/GenBank/DDBJ databases">
        <title>Sequencing the genomes of 1000 actinobacteria strains.</title>
        <authorList>
            <person name="Klenk H.-P."/>
        </authorList>
    </citation>
    <scope>NUCLEOTIDE SEQUENCE [LARGE SCALE GENOMIC DNA]</scope>
    <source>
        <strain evidence="6 7">DSM 15597</strain>
    </source>
</reference>
<organism evidence="6 7">
    <name type="scientific">Propionicimonas paludicola</name>
    <dbReference type="NCBI Taxonomy" id="185243"/>
    <lineage>
        <taxon>Bacteria</taxon>
        <taxon>Bacillati</taxon>
        <taxon>Actinomycetota</taxon>
        <taxon>Actinomycetes</taxon>
        <taxon>Propionibacteriales</taxon>
        <taxon>Nocardioidaceae</taxon>
        <taxon>Propionicimonas</taxon>
    </lineage>
</organism>
<feature type="modified residue" description="4-aspartylphosphate" evidence="4">
    <location>
        <position position="67"/>
    </location>
</feature>
<evidence type="ECO:0000256" key="4">
    <source>
        <dbReference type="PROSITE-ProRule" id="PRU00169"/>
    </source>
</evidence>
<evidence type="ECO:0000256" key="2">
    <source>
        <dbReference type="ARBA" id="ARBA00023125"/>
    </source>
</evidence>
<dbReference type="CDD" id="cd00156">
    <property type="entry name" value="REC"/>
    <property type="match status" value="1"/>
</dbReference>
<dbReference type="PANTHER" id="PTHR44688">
    <property type="entry name" value="DNA-BINDING TRANSCRIPTIONAL ACTIVATOR DEVR_DOSR"/>
    <property type="match status" value="1"/>
</dbReference>